<dbReference type="Proteomes" id="UP000018291">
    <property type="component" value="Unassembled WGS sequence"/>
</dbReference>
<organism evidence="2 3">
    <name type="scientific">Candidatus Neomicrothrix parvicella RN1</name>
    <dbReference type="NCBI Taxonomy" id="1229780"/>
    <lineage>
        <taxon>Bacteria</taxon>
        <taxon>Bacillati</taxon>
        <taxon>Actinomycetota</taxon>
        <taxon>Acidimicrobiia</taxon>
        <taxon>Acidimicrobiales</taxon>
        <taxon>Microthrixaceae</taxon>
        <taxon>Candidatus Neomicrothrix</taxon>
    </lineage>
</organism>
<accession>R4Z206</accession>
<keyword evidence="3" id="KW-1185">Reference proteome</keyword>
<sequence>MVREASEETSRTVANPLDSMSGSLG</sequence>
<comment type="caution">
    <text evidence="2">The sequence shown here is derived from an EMBL/GenBank/DDBJ whole genome shotgun (WGS) entry which is preliminary data.</text>
</comment>
<evidence type="ECO:0000313" key="3">
    <source>
        <dbReference type="Proteomes" id="UP000018291"/>
    </source>
</evidence>
<proteinExistence type="predicted"/>
<gene>
    <name evidence="2" type="ORF">BN381_450064</name>
</gene>
<dbReference type="EMBL" id="CANL01000040">
    <property type="protein sequence ID" value="CCM64753.1"/>
    <property type="molecule type" value="Genomic_DNA"/>
</dbReference>
<reference evidence="2 3" key="1">
    <citation type="journal article" date="2013" name="ISME J.">
        <title>Metabolic model for the filamentous 'Candidatus Microthrix parvicella' based on genomic and metagenomic analyses.</title>
        <authorList>
            <person name="Jon McIlroy S."/>
            <person name="Kristiansen R."/>
            <person name="Albertsen M."/>
            <person name="Michael Karst S."/>
            <person name="Rossetti S."/>
            <person name="Lund Nielsen J."/>
            <person name="Tandoi V."/>
            <person name="James Seviour R."/>
            <person name="Nielsen P.H."/>
        </authorList>
    </citation>
    <scope>NUCLEOTIDE SEQUENCE [LARGE SCALE GENOMIC DNA]</scope>
    <source>
        <strain evidence="2 3">RN1</strain>
    </source>
</reference>
<dbReference type="STRING" id="1229780.BN381_450064"/>
<feature type="region of interest" description="Disordered" evidence="1">
    <location>
        <begin position="1"/>
        <end position="25"/>
    </location>
</feature>
<evidence type="ECO:0000256" key="1">
    <source>
        <dbReference type="SAM" id="MobiDB-lite"/>
    </source>
</evidence>
<protein>
    <submittedName>
        <fullName evidence="2">Uncharacterized protein</fullName>
    </submittedName>
</protein>
<dbReference type="HOGENOM" id="CLU_3418830_0_0_11"/>
<name>R4Z206_9ACTN</name>
<feature type="compositionally biased region" description="Basic and acidic residues" evidence="1">
    <location>
        <begin position="1"/>
        <end position="10"/>
    </location>
</feature>
<evidence type="ECO:0000313" key="2">
    <source>
        <dbReference type="EMBL" id="CCM64753.1"/>
    </source>
</evidence>
<dbReference type="AlphaFoldDB" id="R4Z206"/>